<dbReference type="EMBL" id="AP009044">
    <property type="protein sequence ID" value="BAF53144.1"/>
    <property type="molecule type" value="Genomic_DNA"/>
</dbReference>
<sequence>MVARTATGEKVVPTSPLAQWWAMRWEWFKRTGLQVTGAVLEG</sequence>
<protein>
    <submittedName>
        <fullName evidence="1">Uncharacterized protein</fullName>
    </submittedName>
</protein>
<reference evidence="1" key="1">
    <citation type="journal article" date="2007" name="Microbiology">
        <title>Comparative analysis of the Corynebacterium glutamicum group and complete genome sequence of strain R.</title>
        <authorList>
            <person name="Yukawa H."/>
            <person name="Omumasaba C.A."/>
            <person name="Nonaka H."/>
            <person name="Kos P."/>
            <person name="Okai N."/>
            <person name="Suzuki N."/>
            <person name="Suda M."/>
            <person name="Tsuge Y."/>
            <person name="Watanabe J."/>
            <person name="Ikeda Y."/>
            <person name="Vertes A.A."/>
            <person name="Inui M."/>
        </authorList>
    </citation>
    <scope>NUCLEOTIDE SEQUENCE</scope>
    <source>
        <strain evidence="1">R</strain>
    </source>
</reference>
<dbReference type="AlphaFoldDB" id="A0AB72V797"/>
<dbReference type="KEGG" id="cgt:cgR_0181"/>
<evidence type="ECO:0000313" key="1">
    <source>
        <dbReference type="EMBL" id="BAF53144.1"/>
    </source>
</evidence>
<gene>
    <name evidence="1" type="ordered locus">cgR_0181</name>
</gene>
<accession>A0AB72V797</accession>
<name>A0AB72V797_CORGB</name>
<dbReference type="Proteomes" id="UP000006698">
    <property type="component" value="Chromosome"/>
</dbReference>
<organism evidence="1">
    <name type="scientific">Corynebacterium glutamicum (strain R)</name>
    <dbReference type="NCBI Taxonomy" id="340322"/>
    <lineage>
        <taxon>Bacteria</taxon>
        <taxon>Bacillati</taxon>
        <taxon>Actinomycetota</taxon>
        <taxon>Actinomycetes</taxon>
        <taxon>Mycobacteriales</taxon>
        <taxon>Corynebacteriaceae</taxon>
        <taxon>Corynebacterium</taxon>
    </lineage>
</organism>
<proteinExistence type="predicted"/>